<dbReference type="GO" id="GO:0034067">
    <property type="term" value="P:protein localization to Golgi apparatus"/>
    <property type="evidence" value="ECO:0007669"/>
    <property type="project" value="TreeGrafter"/>
</dbReference>
<dbReference type="AlphaFoldDB" id="A0AAJ7DYH4"/>
<feature type="transmembrane region" description="Helical" evidence="10">
    <location>
        <begin position="16"/>
        <end position="44"/>
    </location>
</feature>
<dbReference type="InterPro" id="IPR016973">
    <property type="entry name" value="Integral_membrane_SYS1"/>
</dbReference>
<evidence type="ECO:0000313" key="12">
    <source>
        <dbReference type="RefSeq" id="XP_011501092.1"/>
    </source>
</evidence>
<name>A0AAJ7DYH4_9HYME</name>
<keyword evidence="8 10" id="KW-0333">Golgi apparatus</keyword>
<dbReference type="Pfam" id="PF09801">
    <property type="entry name" value="SYS1"/>
    <property type="match status" value="1"/>
</dbReference>
<comment type="function">
    <text evidence="10">Involved in protein trafficking.</text>
</comment>
<feature type="transmembrane region" description="Helical" evidence="10">
    <location>
        <begin position="95"/>
        <end position="114"/>
    </location>
</feature>
<organism evidence="11 12">
    <name type="scientific">Ceratosolen solmsi marchali</name>
    <dbReference type="NCBI Taxonomy" id="326594"/>
    <lineage>
        <taxon>Eukaryota</taxon>
        <taxon>Metazoa</taxon>
        <taxon>Ecdysozoa</taxon>
        <taxon>Arthropoda</taxon>
        <taxon>Hexapoda</taxon>
        <taxon>Insecta</taxon>
        <taxon>Pterygota</taxon>
        <taxon>Neoptera</taxon>
        <taxon>Endopterygota</taxon>
        <taxon>Hymenoptera</taxon>
        <taxon>Apocrita</taxon>
        <taxon>Proctotrupomorpha</taxon>
        <taxon>Chalcidoidea</taxon>
        <taxon>Agaonidae</taxon>
        <taxon>Agaoninae</taxon>
        <taxon>Ceratosolen</taxon>
    </lineage>
</organism>
<dbReference type="PANTHER" id="PTHR12952:SF0">
    <property type="entry name" value="PROTEIN SYS1 HOMOLOG"/>
    <property type="match status" value="1"/>
</dbReference>
<evidence type="ECO:0000256" key="7">
    <source>
        <dbReference type="ARBA" id="ARBA00022989"/>
    </source>
</evidence>
<evidence type="ECO:0000256" key="5">
    <source>
        <dbReference type="ARBA" id="ARBA00022692"/>
    </source>
</evidence>
<evidence type="ECO:0000256" key="3">
    <source>
        <dbReference type="ARBA" id="ARBA00014516"/>
    </source>
</evidence>
<comment type="subcellular location">
    <subcellularLocation>
        <location evidence="1 10">Golgi apparatus membrane</location>
        <topology evidence="1 10">Multi-pass membrane protein</topology>
    </subcellularLocation>
</comment>
<protein>
    <recommendedName>
        <fullName evidence="3 10">Protein SYS1 homolog</fullName>
    </recommendedName>
</protein>
<keyword evidence="6 10" id="KW-0653">Protein transport</keyword>
<dbReference type="GO" id="GO:0006895">
    <property type="term" value="P:Golgi to endosome transport"/>
    <property type="evidence" value="ECO:0007669"/>
    <property type="project" value="TreeGrafter"/>
</dbReference>
<evidence type="ECO:0000256" key="9">
    <source>
        <dbReference type="ARBA" id="ARBA00023136"/>
    </source>
</evidence>
<keyword evidence="4 10" id="KW-0813">Transport</keyword>
<keyword evidence="9 10" id="KW-0472">Membrane</keyword>
<evidence type="ECO:0000313" key="11">
    <source>
        <dbReference type="Proteomes" id="UP000695007"/>
    </source>
</evidence>
<keyword evidence="5 10" id="KW-0812">Transmembrane</keyword>
<dbReference type="InterPro" id="IPR019185">
    <property type="entry name" value="Integral_membrane_SYS1-rel"/>
</dbReference>
<sequence length="160" mass="18273">MNGITGQFRKTTWDPILIISQIIAVQSVIYSILGIWIIIIATLLGTTKSLDYVFQYKEIHVRDFSGYLVIIIFIFNSIIGSIALWYLVQRTKQCMDFACTAHLIHLICCWIYNGNFPITFSWWCLNIVTTSIMCVCGEFLCMKTELKAIPLGMNSQKTAL</sequence>
<evidence type="ECO:0000256" key="4">
    <source>
        <dbReference type="ARBA" id="ARBA00022448"/>
    </source>
</evidence>
<dbReference type="Proteomes" id="UP000695007">
    <property type="component" value="Unplaced"/>
</dbReference>
<evidence type="ECO:0000256" key="10">
    <source>
        <dbReference type="PIRNR" id="PIRNR031402"/>
    </source>
</evidence>
<dbReference type="PANTHER" id="PTHR12952">
    <property type="entry name" value="SYS1"/>
    <property type="match status" value="1"/>
</dbReference>
<comment type="similarity">
    <text evidence="2 10">Belongs to the SYS1 family.</text>
</comment>
<keyword evidence="11" id="KW-1185">Reference proteome</keyword>
<evidence type="ECO:0000256" key="6">
    <source>
        <dbReference type="ARBA" id="ARBA00022927"/>
    </source>
</evidence>
<dbReference type="PIRSF" id="PIRSF031402">
    <property type="entry name" value="SYS1_homologue"/>
    <property type="match status" value="1"/>
</dbReference>
<dbReference type="GO" id="GO:0005829">
    <property type="term" value="C:cytosol"/>
    <property type="evidence" value="ECO:0007669"/>
    <property type="project" value="GOC"/>
</dbReference>
<dbReference type="GO" id="GO:0005802">
    <property type="term" value="C:trans-Golgi network"/>
    <property type="evidence" value="ECO:0007669"/>
    <property type="project" value="TreeGrafter"/>
</dbReference>
<keyword evidence="7 10" id="KW-1133">Transmembrane helix</keyword>
<dbReference type="GeneID" id="105364768"/>
<reference evidence="12" key="1">
    <citation type="submission" date="2025-08" db="UniProtKB">
        <authorList>
            <consortium name="RefSeq"/>
        </authorList>
    </citation>
    <scope>IDENTIFICATION</scope>
</reference>
<dbReference type="GO" id="GO:0000139">
    <property type="term" value="C:Golgi membrane"/>
    <property type="evidence" value="ECO:0007669"/>
    <property type="project" value="UniProtKB-SubCell"/>
</dbReference>
<feature type="transmembrane region" description="Helical" evidence="10">
    <location>
        <begin position="64"/>
        <end position="88"/>
    </location>
</feature>
<accession>A0AAJ7DYH4</accession>
<evidence type="ECO:0000256" key="2">
    <source>
        <dbReference type="ARBA" id="ARBA00008160"/>
    </source>
</evidence>
<evidence type="ECO:0000256" key="1">
    <source>
        <dbReference type="ARBA" id="ARBA00004653"/>
    </source>
</evidence>
<dbReference type="GO" id="GO:0043001">
    <property type="term" value="P:Golgi to plasma membrane protein transport"/>
    <property type="evidence" value="ECO:0007669"/>
    <property type="project" value="TreeGrafter"/>
</dbReference>
<dbReference type="KEGG" id="csol:105364768"/>
<evidence type="ECO:0000256" key="8">
    <source>
        <dbReference type="ARBA" id="ARBA00023034"/>
    </source>
</evidence>
<proteinExistence type="inferred from homology"/>
<dbReference type="RefSeq" id="XP_011501092.1">
    <property type="nucleotide sequence ID" value="XM_011502790.1"/>
</dbReference>
<dbReference type="CTD" id="90196"/>
<gene>
    <name evidence="12" type="primary">LOC105364768</name>
</gene>